<evidence type="ECO:0000313" key="2">
    <source>
        <dbReference type="EMBL" id="MPM59657.1"/>
    </source>
</evidence>
<reference evidence="2" key="1">
    <citation type="submission" date="2019-08" db="EMBL/GenBank/DDBJ databases">
        <authorList>
            <person name="Kucharzyk K."/>
            <person name="Murdoch R.W."/>
            <person name="Higgins S."/>
            <person name="Loffler F."/>
        </authorList>
    </citation>
    <scope>NUCLEOTIDE SEQUENCE</scope>
</reference>
<dbReference type="EMBL" id="VSSQ01017395">
    <property type="protein sequence ID" value="MPM59657.1"/>
    <property type="molecule type" value="Genomic_DNA"/>
</dbReference>
<feature type="transmembrane region" description="Helical" evidence="1">
    <location>
        <begin position="194"/>
        <end position="215"/>
    </location>
</feature>
<accession>A0A645B2N4</accession>
<name>A0A645B2N4_9ZZZZ</name>
<keyword evidence="1" id="KW-0472">Membrane</keyword>
<feature type="transmembrane region" description="Helical" evidence="1">
    <location>
        <begin position="20"/>
        <end position="37"/>
    </location>
</feature>
<comment type="caution">
    <text evidence="2">The sequence shown here is derived from an EMBL/GenBank/DDBJ whole genome shotgun (WGS) entry which is preliminary data.</text>
</comment>
<gene>
    <name evidence="2" type="ORF">SDC9_106503</name>
</gene>
<feature type="transmembrane region" description="Helical" evidence="1">
    <location>
        <begin position="143"/>
        <end position="162"/>
    </location>
</feature>
<feature type="transmembrane region" description="Helical" evidence="1">
    <location>
        <begin position="93"/>
        <end position="111"/>
    </location>
</feature>
<feature type="transmembrane region" description="Helical" evidence="1">
    <location>
        <begin position="43"/>
        <end position="61"/>
    </location>
</feature>
<evidence type="ECO:0000256" key="1">
    <source>
        <dbReference type="SAM" id="Phobius"/>
    </source>
</evidence>
<keyword evidence="1" id="KW-1133">Transmembrane helix</keyword>
<feature type="transmembrane region" description="Helical" evidence="1">
    <location>
        <begin position="118"/>
        <end position="137"/>
    </location>
</feature>
<proteinExistence type="predicted"/>
<protein>
    <submittedName>
        <fullName evidence="2">Uncharacterized protein</fullName>
    </submittedName>
</protein>
<keyword evidence="1" id="KW-0812">Transmembrane</keyword>
<dbReference type="AlphaFoldDB" id="A0A645B2N4"/>
<sequence length="233" mass="25875">MLWWPLALFFGAKGAKPFSVIGFLLLSASAAVVNYSATPGELWFYYVVFAASFWPLSVFLGGPHTNKAYSVLGALYIFAFCAADNLLHVPGTLWVLFTVYPLLLWPVCVFLGEKVCKASVATVLAGAGILYYALLNVFLFPGFPWALCTAYALLWWPLGVAFAGRGQSLLFAVCGAVLSSSFFIWLNLAASPHVIWAVYPIFALVWWPLAIYYFVYKPRKRKADLENLENLEN</sequence>
<feature type="transmembrane region" description="Helical" evidence="1">
    <location>
        <begin position="169"/>
        <end position="188"/>
    </location>
</feature>
<organism evidence="2">
    <name type="scientific">bioreactor metagenome</name>
    <dbReference type="NCBI Taxonomy" id="1076179"/>
    <lineage>
        <taxon>unclassified sequences</taxon>
        <taxon>metagenomes</taxon>
        <taxon>ecological metagenomes</taxon>
    </lineage>
</organism>